<evidence type="ECO:0000256" key="5">
    <source>
        <dbReference type="ARBA" id="ARBA00023288"/>
    </source>
</evidence>
<dbReference type="PATRIC" id="fig|33881.3.peg.181"/>
<dbReference type="PROSITE" id="PS51257">
    <property type="entry name" value="PROKAR_LIPOPROTEIN"/>
    <property type="match status" value="1"/>
</dbReference>
<dbReference type="Proteomes" id="UP000078252">
    <property type="component" value="Unassembled WGS sequence"/>
</dbReference>
<gene>
    <name evidence="7" type="ORF">NS184_15870</name>
</gene>
<evidence type="ECO:0000256" key="4">
    <source>
        <dbReference type="ARBA" id="ARBA00023139"/>
    </source>
</evidence>
<evidence type="ECO:0000256" key="1">
    <source>
        <dbReference type="ARBA" id="ARBA00022475"/>
    </source>
</evidence>
<evidence type="ECO:0000313" key="8">
    <source>
        <dbReference type="Proteomes" id="UP000078252"/>
    </source>
</evidence>
<proteinExistence type="predicted"/>
<dbReference type="OrthoDB" id="358201at2"/>
<name>A0A175RGP7_9MICO</name>
<dbReference type="SUPFAM" id="SSF53850">
    <property type="entry name" value="Periplasmic binding protein-like II"/>
    <property type="match status" value="1"/>
</dbReference>
<sequence>MKHSSKATLLLGVAAAVAIGLTGCTPGGSAAPAASQSLGPVSKDVGSGKTTLTVWDQNTDTGINDAQQELNDEFEKAHPNITIKRVSRSFADLKTTLKLALSGNTPPDVVQANQGYPDMGAFVKAGFLRPVDDYAKLYGWDDYYPSSLLKLNSFSSDGKTWQGDDLYGVSQTGELVGLYYNKAVLRKAGIDSPPKTVAELTEDMQKVKAAGTLPLSYGDVEKSPGIHLYGLVLSALAGHDAVNDLVAGKSGSWTGDDEVQAAKTISDWVDKGYVTEGANGVSRDDAVAAFGKGRSAFLITGTWYQATLEAASSAKDIGFTALTPDGASGPVTMGGEGLAWAITSKTGNANAAAAYIDFVTNKDAAKVLVDKGNLPTVVPEGDEPASGTIAGDITSNYESISSSNSITPYLDYATPTFYDTITAAMQDLVAGKATPEQYTKTLQDDYAGFVKQ</sequence>
<evidence type="ECO:0000313" key="7">
    <source>
        <dbReference type="EMBL" id="KTR02453.1"/>
    </source>
</evidence>
<evidence type="ECO:0000256" key="3">
    <source>
        <dbReference type="ARBA" id="ARBA00023136"/>
    </source>
</evidence>
<keyword evidence="3" id="KW-0472">Membrane</keyword>
<keyword evidence="5" id="KW-0449">Lipoprotein</keyword>
<feature type="chain" id="PRO_5008041950" evidence="6">
    <location>
        <begin position="31"/>
        <end position="452"/>
    </location>
</feature>
<dbReference type="PANTHER" id="PTHR43649">
    <property type="entry name" value="ARABINOSE-BINDING PROTEIN-RELATED"/>
    <property type="match status" value="1"/>
</dbReference>
<keyword evidence="4" id="KW-0564">Palmitate</keyword>
<keyword evidence="1" id="KW-1003">Cell membrane</keyword>
<accession>A0A175RGP7</accession>
<dbReference type="EMBL" id="LDQC01000112">
    <property type="protein sequence ID" value="KTR02453.1"/>
    <property type="molecule type" value="Genomic_DNA"/>
</dbReference>
<organism evidence="7 8">
    <name type="scientific">Curtobacterium luteum</name>
    <dbReference type="NCBI Taxonomy" id="33881"/>
    <lineage>
        <taxon>Bacteria</taxon>
        <taxon>Bacillati</taxon>
        <taxon>Actinomycetota</taxon>
        <taxon>Actinomycetes</taxon>
        <taxon>Micrococcales</taxon>
        <taxon>Microbacteriaceae</taxon>
        <taxon>Curtobacterium</taxon>
    </lineage>
</organism>
<dbReference type="InterPro" id="IPR006059">
    <property type="entry name" value="SBP"/>
</dbReference>
<comment type="caution">
    <text evidence="7">The sequence shown here is derived from an EMBL/GenBank/DDBJ whole genome shotgun (WGS) entry which is preliminary data.</text>
</comment>
<dbReference type="AlphaFoldDB" id="A0A175RGP7"/>
<feature type="signal peptide" evidence="6">
    <location>
        <begin position="1"/>
        <end position="30"/>
    </location>
</feature>
<dbReference type="STRING" id="33881.NS184_15870"/>
<reference evidence="7 8" key="1">
    <citation type="journal article" date="2016" name="Front. Microbiol.">
        <title>Genomic Resource of Rice Seed Associated Bacteria.</title>
        <authorList>
            <person name="Midha S."/>
            <person name="Bansal K."/>
            <person name="Sharma S."/>
            <person name="Kumar N."/>
            <person name="Patil P.P."/>
            <person name="Chaudhry V."/>
            <person name="Patil P.B."/>
        </authorList>
    </citation>
    <scope>NUCLEOTIDE SEQUENCE [LARGE SCALE GENOMIC DNA]</scope>
    <source>
        <strain evidence="7 8">NS184</strain>
    </source>
</reference>
<evidence type="ECO:0000256" key="6">
    <source>
        <dbReference type="SAM" id="SignalP"/>
    </source>
</evidence>
<dbReference type="PANTHER" id="PTHR43649:SF33">
    <property type="entry name" value="POLYGALACTURONAN_RHAMNOGALACTURONAN-BINDING PROTEIN YTCQ"/>
    <property type="match status" value="1"/>
</dbReference>
<dbReference type="RefSeq" id="WP_083513767.1">
    <property type="nucleotide sequence ID" value="NZ_LDQC01000112.1"/>
</dbReference>
<dbReference type="InterPro" id="IPR050490">
    <property type="entry name" value="Bact_solute-bd_prot1"/>
</dbReference>
<keyword evidence="2 6" id="KW-0732">Signal</keyword>
<dbReference type="Gene3D" id="3.40.190.10">
    <property type="entry name" value="Periplasmic binding protein-like II"/>
    <property type="match status" value="2"/>
</dbReference>
<dbReference type="Pfam" id="PF01547">
    <property type="entry name" value="SBP_bac_1"/>
    <property type="match status" value="1"/>
</dbReference>
<evidence type="ECO:0000256" key="2">
    <source>
        <dbReference type="ARBA" id="ARBA00022729"/>
    </source>
</evidence>
<protein>
    <submittedName>
        <fullName evidence="7">Sugar ABC transporter substrate-binding protein</fullName>
    </submittedName>
</protein>